<evidence type="ECO:0000313" key="1">
    <source>
        <dbReference type="EMBL" id="KAI3375091.1"/>
    </source>
</evidence>
<evidence type="ECO:0000313" key="2">
    <source>
        <dbReference type="Proteomes" id="UP000831701"/>
    </source>
</evidence>
<dbReference type="Proteomes" id="UP000831701">
    <property type="component" value="Chromosome 3"/>
</dbReference>
<keyword evidence="2" id="KW-1185">Reference proteome</keyword>
<organism evidence="1 2">
    <name type="scientific">Scortum barcoo</name>
    <name type="common">barcoo grunter</name>
    <dbReference type="NCBI Taxonomy" id="214431"/>
    <lineage>
        <taxon>Eukaryota</taxon>
        <taxon>Metazoa</taxon>
        <taxon>Chordata</taxon>
        <taxon>Craniata</taxon>
        <taxon>Vertebrata</taxon>
        <taxon>Euteleostomi</taxon>
        <taxon>Actinopterygii</taxon>
        <taxon>Neopterygii</taxon>
        <taxon>Teleostei</taxon>
        <taxon>Neoteleostei</taxon>
        <taxon>Acanthomorphata</taxon>
        <taxon>Eupercaria</taxon>
        <taxon>Centrarchiformes</taxon>
        <taxon>Terapontoidei</taxon>
        <taxon>Terapontidae</taxon>
        <taxon>Scortum</taxon>
    </lineage>
</organism>
<name>A0ACB8X557_9TELE</name>
<reference evidence="1" key="1">
    <citation type="submission" date="2022-04" db="EMBL/GenBank/DDBJ databases">
        <title>Jade perch genome.</title>
        <authorList>
            <person name="Chao B."/>
        </authorList>
    </citation>
    <scope>NUCLEOTIDE SEQUENCE</scope>
    <source>
        <strain evidence="1">CB-2022</strain>
    </source>
</reference>
<dbReference type="EMBL" id="CM041533">
    <property type="protein sequence ID" value="KAI3375091.1"/>
    <property type="molecule type" value="Genomic_DNA"/>
</dbReference>
<accession>A0ACB8X557</accession>
<sequence length="1462" mass="161737">MSDQNYYWTVLPSYKTSFVTGAMMKRSKSSRNNKRRSLAVGTPSPTLSRPLSPLPLATAGSSPSESPRNVSASTSANFQFARSGDTTELSVTVTIFLQRGWAKVVRGISSLVWVLHQCTQFISIHIQPLPKLPPWDHLAPCSSSSQELLHQLPFQPTQDDLHFLFKHFRSTESVADEEGAHSSPPVRLRSRSLSPGRTCGTFDNEIVMMNHVYKERFPKATAQMEGQLLDIIAECSPGTALPLADGVLGFIQHQLVELARDCLDKSQKGLVTSRYFMELQEKLEKLLHEAYERSESEEVTIITKLVKKILIIISRPARLLECLEFDPEEFYQRLEGRRGSSKEMVHLEQTSPSHRASSRDSDDTGEATSIQSRAACTPPRRKPLESDFETIKLISNGAYGAVFLVRHKETRQRFAMKKINRQNLILRNQIQQVFVERDILTFAENPFVFCGDCANLLKNMGPLPVDMTRLYFAETVLALEYLHNYGIVHRDLKPDNLLITSMGHIKLTDFGLSKIGLMNMTTNLYEGHIEKDTREFIDKQVCGTPEYIAPEVILRQGYGKPVDWWAMGIILYEFLVGCVPFFGDTPEQLFGQVVNDDIIWPDGEDALPADAQDLITRLLRQSPLERLGTGGTTEVKMHMFFLGLDWNGLLRQKAEFIPQLETEEDTSYFDTRSERYCHLGSDDDDETNDDESSLELRQFSSVAHRFSKVYSSTEHLSTSTPSNQSLSSSERSHSEEKEERWESRGVLSPGDGYKHLAGGDRRADGHRGSLRPRASSSSSQSERSASPLVMNSTQSLDIMPRFAISAEEEGETHKCCQIAEHSLRLFCDWETNTGADTLYLIILDGMVSNLRRIRLRSNSTGTRPSFRRGASRRIAHQLETPEKPRSPAGKVPKSASVSGLSLIITPDESGGPPTSPKSSLSLSSNPSSRDSSPSRDLSVSISCLRPPVVIHSSGKRFGFALRAIRVYMGDSDVYTVHHMVWCVEEGSPAHEAGLRAGDLITHVNGESVQGLVHTEVVELLLKSGNRVTLQTTALENTSIKVGPARKVSYKAKMARRSKKSKKKDGQDSRRRSILKKLSKHTPPPPMQSSRSFSSGFHQSSSDSLSGSPTQSLSPGPSTPCRSPAPDHSGDSSSSPCSSSPNSPASVPQARPSSLHVLGRYTKAGRCKSTSSIPPSPLACIPPPQPLSPQCSPSCLPSHQKSLQGFHGKTLSPPTIARHSVRPRSAEPPRSPLLKRVQSAEKLTGDKMTGGYHGDRKAYSTRRHTMEVPLSEGEGLEDMEGDTATGFVCVGEHGRQGLYIGGQRGHQDTVSGGASEYHRTTASPQHRGGNHHSKEVVVMRKLALSERRDSFKKQEAVQEVSFDDLEEREATPSPTLPVTQPKAFKASWINSAQSESSVKLEGRRSQGTTTPQKAKSKDKEGFYSHALSFPAPCRAGKWLCKGEQGVMNGKRKKEREKDGEASS</sequence>
<comment type="caution">
    <text evidence="1">The sequence shown here is derived from an EMBL/GenBank/DDBJ whole genome shotgun (WGS) entry which is preliminary data.</text>
</comment>
<proteinExistence type="predicted"/>
<protein>
    <submittedName>
        <fullName evidence="1">Uncharacterized protein</fullName>
    </submittedName>
</protein>
<gene>
    <name evidence="1" type="ORF">L3Q82_021603</name>
</gene>